<dbReference type="STRING" id="1174501.SAMN05216192_12817"/>
<dbReference type="SUPFAM" id="SSF52540">
    <property type="entry name" value="P-loop containing nucleoside triphosphate hydrolases"/>
    <property type="match status" value="1"/>
</dbReference>
<dbReference type="EMBL" id="FNDX01000028">
    <property type="protein sequence ID" value="SDJ96733.1"/>
    <property type="molecule type" value="Genomic_DNA"/>
</dbReference>
<reference evidence="3" key="1">
    <citation type="submission" date="2016-10" db="EMBL/GenBank/DDBJ databases">
        <authorList>
            <person name="Varghese N."/>
            <person name="Submissions S."/>
        </authorList>
    </citation>
    <scope>NUCLEOTIDE SEQUENCE [LARGE SCALE GENOMIC DNA]</scope>
    <source>
        <strain evidence="3">CGMCC 1.11012</strain>
    </source>
</reference>
<dbReference type="Gene3D" id="3.40.50.300">
    <property type="entry name" value="P-loop containing nucleotide triphosphate hydrolases"/>
    <property type="match status" value="2"/>
</dbReference>
<dbReference type="InterPro" id="IPR026866">
    <property type="entry name" value="CR006_AAA"/>
</dbReference>
<dbReference type="CDD" id="cd00267">
    <property type="entry name" value="ABC_ATPase"/>
    <property type="match status" value="1"/>
</dbReference>
<feature type="domain" description="Protein CR006 P-loop" evidence="1">
    <location>
        <begin position="409"/>
        <end position="717"/>
    </location>
</feature>
<evidence type="ECO:0000313" key="3">
    <source>
        <dbReference type="Proteomes" id="UP000199050"/>
    </source>
</evidence>
<proteinExistence type="predicted"/>
<keyword evidence="3" id="KW-1185">Reference proteome</keyword>
<accession>A0A1G8Y1W4</accession>
<protein>
    <submittedName>
        <fullName evidence="2">AAA domain-containing protein</fullName>
    </submittedName>
</protein>
<organism evidence="2 3">
    <name type="scientific">Paenibacillus typhae</name>
    <dbReference type="NCBI Taxonomy" id="1174501"/>
    <lineage>
        <taxon>Bacteria</taxon>
        <taxon>Bacillati</taxon>
        <taxon>Bacillota</taxon>
        <taxon>Bacilli</taxon>
        <taxon>Bacillales</taxon>
        <taxon>Paenibacillaceae</taxon>
        <taxon>Paenibacillus</taxon>
    </lineage>
</organism>
<dbReference type="Proteomes" id="UP000199050">
    <property type="component" value="Unassembled WGS sequence"/>
</dbReference>
<dbReference type="RefSeq" id="WP_090716810.1">
    <property type="nucleotide sequence ID" value="NZ_FNDX01000028.1"/>
</dbReference>
<sequence length="856" mass="98625">MTAINYIVDWASESNWKKHLINKVFSEDFDNSENETLLKEIIDLITSKEDAGMKLLKQTQEENDLRLVINEIKRPVNINALSSDTAFNLGGKLNVFYGENGSGKSSYVRVFRRLAKNYHTSAKDMKLLPNVYLVGSQGKDTMLKQTIDVSYTCNGTLNPINEVDINEEHFHLMQMNVFDSDSVLPLLNSNLTFSVLPQGFKYFNKIVEILTSLRTKVDSMIAKVRVDQGDIFKDSSFEIIRSEINNIIRNEKRADKVKVFISKAYPIDETLETEIAQLDFKIKESESSNISDKLKILRSQKAKLESLVSGISKLSNKLSRENIEFVNNLINEYAGKVQEEKKQNEDFSKGISYLQHVNEEWYVIIRNTKEYYRALEKDGPEVGECCVLCSQQLAQSEVDIINSSIVHVCSELHSEKATLMEYLDKYKITDALDFKKEDNEIFEKEILVEKIKAIISLLQTNIELFNGGITSRKSVGLHTVVDFTDFIKEIEAEALDLGERIQSLSKSTSELQELLTTHKTRKQNLVKAKLISDSLSMFEKYYSHEDYIQTLTAIKSGFSTTSITRKAKEAFASIVEETYTTTFNNYCDELKVKKVNIKLTPQRGQTHRSKYVINEGYKVTDIMSEGEQKAIAMAEFATDLTIRRNFNTVLFDDPVTSLDYKRSELFARLIYNLSKDRQVIVFTHNIMFYYYLYNKCANENDKENKFFIVDEFDKDNKGIVSETFSGKLENLNGVTKKIKQYHQKINSKSCAGDELEECLKAVYSNIRTWCELIVEEGFFKDLIKRYEPNIRFTVINKINTEFVDELEAVSSLFDKACRWMLGHSQPTETQNSKATRQDFNVDYEYIISVTDRFKTK</sequence>
<dbReference type="Pfam" id="PF13166">
    <property type="entry name" value="AAA_13"/>
    <property type="match status" value="1"/>
</dbReference>
<gene>
    <name evidence="2" type="ORF">SAMN05216192_12817</name>
</gene>
<dbReference type="AlphaFoldDB" id="A0A1G8Y1W4"/>
<evidence type="ECO:0000259" key="1">
    <source>
        <dbReference type="Pfam" id="PF13166"/>
    </source>
</evidence>
<dbReference type="PANTHER" id="PTHR32182">
    <property type="entry name" value="DNA REPLICATION AND REPAIR PROTEIN RECF"/>
    <property type="match status" value="1"/>
</dbReference>
<dbReference type="GO" id="GO:0006302">
    <property type="term" value="P:double-strand break repair"/>
    <property type="evidence" value="ECO:0007669"/>
    <property type="project" value="TreeGrafter"/>
</dbReference>
<dbReference type="OrthoDB" id="9789562at2"/>
<evidence type="ECO:0000313" key="2">
    <source>
        <dbReference type="EMBL" id="SDJ96733.1"/>
    </source>
</evidence>
<dbReference type="InterPro" id="IPR027417">
    <property type="entry name" value="P-loop_NTPase"/>
</dbReference>
<dbReference type="PANTHER" id="PTHR32182:SF22">
    <property type="entry name" value="ATP-DEPENDENT ENDONUCLEASE, OLD FAMILY-RELATED"/>
    <property type="match status" value="1"/>
</dbReference>
<dbReference type="GO" id="GO:0000731">
    <property type="term" value="P:DNA synthesis involved in DNA repair"/>
    <property type="evidence" value="ECO:0007669"/>
    <property type="project" value="TreeGrafter"/>
</dbReference>
<name>A0A1G8Y1W4_9BACL</name>